<organism evidence="1 2">
    <name type="scientific">Rhizophagus clarus</name>
    <dbReference type="NCBI Taxonomy" id="94130"/>
    <lineage>
        <taxon>Eukaryota</taxon>
        <taxon>Fungi</taxon>
        <taxon>Fungi incertae sedis</taxon>
        <taxon>Mucoromycota</taxon>
        <taxon>Glomeromycotina</taxon>
        <taxon>Glomeromycetes</taxon>
        <taxon>Glomerales</taxon>
        <taxon>Glomeraceae</taxon>
        <taxon>Rhizophagus</taxon>
    </lineage>
</organism>
<dbReference type="AlphaFoldDB" id="A0A8H3L7B1"/>
<reference evidence="1" key="1">
    <citation type="submission" date="2019-10" db="EMBL/GenBank/DDBJ databases">
        <title>Conservation and host-specific expression of non-tandemly repeated heterogenous ribosome RNA gene in arbuscular mycorrhizal fungi.</title>
        <authorList>
            <person name="Maeda T."/>
            <person name="Kobayashi Y."/>
            <person name="Nakagawa T."/>
            <person name="Ezawa T."/>
            <person name="Yamaguchi K."/>
            <person name="Bino T."/>
            <person name="Nishimoto Y."/>
            <person name="Shigenobu S."/>
            <person name="Kawaguchi M."/>
        </authorList>
    </citation>
    <scope>NUCLEOTIDE SEQUENCE</scope>
    <source>
        <strain evidence="1">HR1</strain>
    </source>
</reference>
<dbReference type="EMBL" id="BLAL01000047">
    <property type="protein sequence ID" value="GES80162.1"/>
    <property type="molecule type" value="Genomic_DNA"/>
</dbReference>
<proteinExistence type="predicted"/>
<accession>A0A8H3L7B1</accession>
<name>A0A8H3L7B1_9GLOM</name>
<gene>
    <name evidence="1" type="ORF">RCL2_000745600</name>
</gene>
<dbReference type="Proteomes" id="UP000615446">
    <property type="component" value="Unassembled WGS sequence"/>
</dbReference>
<protein>
    <submittedName>
        <fullName evidence="1">Uncharacterized protein</fullName>
    </submittedName>
</protein>
<comment type="caution">
    <text evidence="1">The sequence shown here is derived from an EMBL/GenBank/DDBJ whole genome shotgun (WGS) entry which is preliminary data.</text>
</comment>
<sequence>MHQIMTLNSIAWYIYYGRPAIRERFELVSYGYNFISETNDPLDGYIGHGTHSDREVSMMGCKDTIDVKNTAFAHDR</sequence>
<evidence type="ECO:0000313" key="1">
    <source>
        <dbReference type="EMBL" id="GES80162.1"/>
    </source>
</evidence>
<evidence type="ECO:0000313" key="2">
    <source>
        <dbReference type="Proteomes" id="UP000615446"/>
    </source>
</evidence>